<evidence type="ECO:0000256" key="14">
    <source>
        <dbReference type="ARBA" id="ARBA00023180"/>
    </source>
</evidence>
<evidence type="ECO:0000256" key="20">
    <source>
        <dbReference type="SAM" id="Phobius"/>
    </source>
</evidence>
<dbReference type="EC" id="2.7.11.1" evidence="17"/>
<accession>A0A1U8A603</accession>
<feature type="domain" description="Bulb-type lectin" evidence="24">
    <location>
        <begin position="27"/>
        <end position="163"/>
    </location>
</feature>
<evidence type="ECO:0000256" key="1">
    <source>
        <dbReference type="ARBA" id="ARBA00004479"/>
    </source>
</evidence>
<feature type="binding site" evidence="19">
    <location>
        <position position="563"/>
    </location>
    <ligand>
        <name>ATP</name>
        <dbReference type="ChEBI" id="CHEBI:30616"/>
    </ligand>
</feature>
<evidence type="ECO:0000256" key="21">
    <source>
        <dbReference type="SAM" id="SignalP"/>
    </source>
</evidence>
<evidence type="ECO:0000313" key="27">
    <source>
        <dbReference type="RefSeq" id="XP_010262648.1"/>
    </source>
</evidence>
<comment type="similarity">
    <text evidence="17">Belongs to the protein kinase superfamily. Ser/Thr protein kinase family.</text>
</comment>
<comment type="caution">
    <text evidence="18">Lacks conserved residue(s) required for the propagation of feature annotation.</text>
</comment>
<evidence type="ECO:0000256" key="19">
    <source>
        <dbReference type="PROSITE-ProRule" id="PRU10141"/>
    </source>
</evidence>
<dbReference type="Pfam" id="PF00069">
    <property type="entry name" value="Pkinase"/>
    <property type="match status" value="1"/>
</dbReference>
<dbReference type="PROSITE" id="PS50927">
    <property type="entry name" value="BULB_LECTIN"/>
    <property type="match status" value="1"/>
</dbReference>
<dbReference type="SMART" id="SM00473">
    <property type="entry name" value="PAN_AP"/>
    <property type="match status" value="1"/>
</dbReference>
<evidence type="ECO:0000256" key="15">
    <source>
        <dbReference type="ARBA" id="ARBA00047899"/>
    </source>
</evidence>
<keyword evidence="8 17" id="KW-0418">Kinase</keyword>
<dbReference type="CDD" id="cd01098">
    <property type="entry name" value="PAN_AP_plant"/>
    <property type="match status" value="1"/>
</dbReference>
<dbReference type="PROSITE" id="PS50948">
    <property type="entry name" value="PAN"/>
    <property type="match status" value="1"/>
</dbReference>
<evidence type="ECO:0000256" key="18">
    <source>
        <dbReference type="PROSITE-ProRule" id="PRU00076"/>
    </source>
</evidence>
<dbReference type="Gene3D" id="3.30.200.20">
    <property type="entry name" value="Phosphorylase Kinase, domain 1"/>
    <property type="match status" value="1"/>
</dbReference>
<keyword evidence="9 17" id="KW-0067">ATP-binding</keyword>
<dbReference type="PANTHER" id="PTHR47974:SF4">
    <property type="entry name" value="RECEPTOR-LIKE SERINE_THREONINE-PROTEIN KINASE"/>
    <property type="match status" value="1"/>
</dbReference>
<feature type="domain" description="EGF-like" evidence="23">
    <location>
        <begin position="296"/>
        <end position="332"/>
    </location>
</feature>
<dbReference type="CDD" id="cd00053">
    <property type="entry name" value="EGF"/>
    <property type="match status" value="1"/>
</dbReference>
<dbReference type="OrthoDB" id="619632at2759"/>
<keyword evidence="5 20" id="KW-0812">Transmembrane</keyword>
<evidence type="ECO:0000256" key="7">
    <source>
        <dbReference type="ARBA" id="ARBA00022741"/>
    </source>
</evidence>
<dbReference type="GO" id="GO:0005524">
    <property type="term" value="F:ATP binding"/>
    <property type="evidence" value="ECO:0007669"/>
    <property type="project" value="UniProtKB-UniRule"/>
</dbReference>
<dbReference type="GO" id="GO:0048544">
    <property type="term" value="P:recognition of pollen"/>
    <property type="evidence" value="ECO:0007669"/>
    <property type="project" value="InterPro"/>
</dbReference>
<dbReference type="PIRSF" id="PIRSF000641">
    <property type="entry name" value="SRK"/>
    <property type="match status" value="1"/>
</dbReference>
<evidence type="ECO:0000259" key="25">
    <source>
        <dbReference type="PROSITE" id="PS50948"/>
    </source>
</evidence>
<dbReference type="InterPro" id="IPR011009">
    <property type="entry name" value="Kinase-like_dom_sf"/>
</dbReference>
<reference evidence="27" key="1">
    <citation type="submission" date="2025-08" db="UniProtKB">
        <authorList>
            <consortium name="RefSeq"/>
        </authorList>
    </citation>
    <scope>IDENTIFICATION</scope>
</reference>
<comment type="catalytic activity">
    <reaction evidence="16 17">
        <text>L-seryl-[protein] + ATP = O-phospho-L-seryl-[protein] + ADP + H(+)</text>
        <dbReference type="Rhea" id="RHEA:17989"/>
        <dbReference type="Rhea" id="RHEA-COMP:9863"/>
        <dbReference type="Rhea" id="RHEA-COMP:11604"/>
        <dbReference type="ChEBI" id="CHEBI:15378"/>
        <dbReference type="ChEBI" id="CHEBI:29999"/>
        <dbReference type="ChEBI" id="CHEBI:30616"/>
        <dbReference type="ChEBI" id="CHEBI:83421"/>
        <dbReference type="ChEBI" id="CHEBI:456216"/>
        <dbReference type="EC" id="2.7.11.1"/>
    </reaction>
</comment>
<evidence type="ECO:0000256" key="13">
    <source>
        <dbReference type="ARBA" id="ARBA00023170"/>
    </source>
</evidence>
<dbReference type="InterPro" id="IPR000858">
    <property type="entry name" value="S_locus_glycoprot_dom"/>
</dbReference>
<dbReference type="Pfam" id="PF00954">
    <property type="entry name" value="S_locus_glycop"/>
    <property type="match status" value="1"/>
</dbReference>
<evidence type="ECO:0000256" key="6">
    <source>
        <dbReference type="ARBA" id="ARBA00022729"/>
    </source>
</evidence>
<feature type="domain" description="Apple" evidence="25">
    <location>
        <begin position="346"/>
        <end position="429"/>
    </location>
</feature>
<dbReference type="InterPro" id="IPR017441">
    <property type="entry name" value="Protein_kinase_ATP_BS"/>
</dbReference>
<dbReference type="OMA" id="HECQDEE"/>
<dbReference type="CDD" id="cd00028">
    <property type="entry name" value="B_lectin"/>
    <property type="match status" value="1"/>
</dbReference>
<dbReference type="InterPro" id="IPR024171">
    <property type="entry name" value="SRK-like_kinase"/>
</dbReference>
<dbReference type="FunFam" id="2.90.10.10:FF:000015">
    <property type="entry name" value="Serine/threonine-protein kinase"/>
    <property type="match status" value="1"/>
</dbReference>
<feature type="signal peptide" evidence="21">
    <location>
        <begin position="1"/>
        <end position="27"/>
    </location>
</feature>
<dbReference type="InterPro" id="IPR001480">
    <property type="entry name" value="Bulb-type_lectin_dom"/>
</dbReference>
<dbReference type="GO" id="GO:0004674">
    <property type="term" value="F:protein serine/threonine kinase activity"/>
    <property type="evidence" value="ECO:0007669"/>
    <property type="project" value="UniProtKB-KW"/>
</dbReference>
<keyword evidence="14" id="KW-0325">Glycoprotein</keyword>
<dbReference type="PROSITE" id="PS00107">
    <property type="entry name" value="PROTEIN_KINASE_ATP"/>
    <property type="match status" value="1"/>
</dbReference>
<keyword evidence="7 17" id="KW-0547">Nucleotide-binding</keyword>
<dbReference type="Gene3D" id="3.50.4.10">
    <property type="entry name" value="Hepatocyte Growth Factor"/>
    <property type="match status" value="1"/>
</dbReference>
<dbReference type="Gene3D" id="1.10.510.10">
    <property type="entry name" value="Transferase(Phosphotransferase) domain 1"/>
    <property type="match status" value="1"/>
</dbReference>
<dbReference type="PROSITE" id="PS50026">
    <property type="entry name" value="EGF_3"/>
    <property type="match status" value="1"/>
</dbReference>
<keyword evidence="10 20" id="KW-1133">Transmembrane helix</keyword>
<dbReference type="SUPFAM" id="SSF56112">
    <property type="entry name" value="Protein kinase-like (PK-like)"/>
    <property type="match status" value="1"/>
</dbReference>
<dbReference type="KEGG" id="nnu:104601132"/>
<feature type="domain" description="Protein kinase" evidence="22">
    <location>
        <begin position="534"/>
        <end position="828"/>
    </location>
</feature>
<keyword evidence="26" id="KW-1185">Reference proteome</keyword>
<keyword evidence="3 18" id="KW-0245">EGF-like domain</keyword>
<protein>
    <recommendedName>
        <fullName evidence="17">Receptor-like serine/threonine-protein kinase</fullName>
        <ecNumber evidence="17">2.7.11.1</ecNumber>
    </recommendedName>
</protein>
<dbReference type="InterPro" id="IPR000719">
    <property type="entry name" value="Prot_kinase_dom"/>
</dbReference>
<organism evidence="26 27">
    <name type="scientific">Nelumbo nucifera</name>
    <name type="common">Sacred lotus</name>
    <dbReference type="NCBI Taxonomy" id="4432"/>
    <lineage>
        <taxon>Eukaryota</taxon>
        <taxon>Viridiplantae</taxon>
        <taxon>Streptophyta</taxon>
        <taxon>Embryophyta</taxon>
        <taxon>Tracheophyta</taxon>
        <taxon>Spermatophyta</taxon>
        <taxon>Magnoliopsida</taxon>
        <taxon>Proteales</taxon>
        <taxon>Nelumbonaceae</taxon>
        <taxon>Nelumbo</taxon>
    </lineage>
</organism>
<dbReference type="Pfam" id="PF08276">
    <property type="entry name" value="PAN_2"/>
    <property type="match status" value="1"/>
</dbReference>
<keyword evidence="6 21" id="KW-0732">Signal</keyword>
<keyword evidence="2 17" id="KW-0723">Serine/threonine-protein kinase</keyword>
<dbReference type="SUPFAM" id="SSF51110">
    <property type="entry name" value="alpha-D-mannose-specific plant lectins"/>
    <property type="match status" value="1"/>
</dbReference>
<evidence type="ECO:0000256" key="8">
    <source>
        <dbReference type="ARBA" id="ARBA00022777"/>
    </source>
</evidence>
<evidence type="ECO:0000256" key="11">
    <source>
        <dbReference type="ARBA" id="ARBA00023136"/>
    </source>
</evidence>
<evidence type="ECO:0000313" key="26">
    <source>
        <dbReference type="Proteomes" id="UP000189703"/>
    </source>
</evidence>
<evidence type="ECO:0000259" key="24">
    <source>
        <dbReference type="PROSITE" id="PS50927"/>
    </source>
</evidence>
<sequence>MGFPFPSPAIFSIAILFFVISSYSSLASSVTKKHFMYKGSSLLVEDYLSDLLTSPDETFTCGFYRFGTNNRFSFSIWFTNSEEGSSQGTVVWTANRQHPVNGRGSRVSLQRDGTMVLTDVDGSIVWFINTNTTGTGVDKAELLNTGNLVLKDPFGKILWQSFDSPTDTLLPSQPLTRHTKLVSAMAIGTHASGYFTFNFDSDSVLRLMYDGPEVSSLYWPDPDFTIFENGRTNYNSSRIALLDDMGAFLSSDRTNFFASDLGSGIKRRLTLDYDGNLRLYSLDESTKSWTVTWEALPRPCDIHGLCGRNGVCTYTPKPKCSCPPGYEIVDPSDWSKGCRPKFNWTCDQTQQYTFVEVPHTDFWGYDLDYRPSSSLEHCMKLCLENCSCEVFVYRLMKGTQNCYMKFALFNGRSASDFPGSAYLKLPRSLNLTSAKTAASTTLVTSDYTCRPEEVDPVEVGSSQTYNANNRRTRWVYLYMFVFAIGIIEILFLASGWWCLYRRGDGVSKSTANGYHTLSSEFRMFTYSELKKATGMFKEELGRGGSGAVYKGVLQDDRVVAVKKLGDVLQGEEELRAEVITFGRVNHMNLVKMWGFCSEGTHRLLVYEYIENGSLNNYLFSNASNNSNNGAILLNWRERFRIALGTAKGLAYLHHECLEWVIHCDVKPENILLDGNFEPKIADFGLAKLSKRGGSGCQFTRIRGTKGYMAPEWFLNLPITAKVDVYSYGVVILEIVKGSRLSDWVVVDGEEEAELIRFLWVARKKIAECKDDSWVEDMVDPALKGQFNQQQAAIMIEIGISCVEEDRSRRPTMDAVVQTLLDCEDDPKLVL</sequence>
<dbReference type="InterPro" id="IPR000742">
    <property type="entry name" value="EGF"/>
</dbReference>
<dbReference type="Proteomes" id="UP000189703">
    <property type="component" value="Unplaced"/>
</dbReference>
<dbReference type="FunFam" id="3.30.200.20:FF:000059">
    <property type="entry name" value="S-receptor-like serine/threonine-protein kinase"/>
    <property type="match status" value="1"/>
</dbReference>
<evidence type="ECO:0000259" key="23">
    <source>
        <dbReference type="PROSITE" id="PS50026"/>
    </source>
</evidence>
<dbReference type="Gene3D" id="2.90.10.10">
    <property type="entry name" value="Bulb-type lectin domain"/>
    <property type="match status" value="1"/>
</dbReference>
<evidence type="ECO:0000256" key="3">
    <source>
        <dbReference type="ARBA" id="ARBA00022536"/>
    </source>
</evidence>
<evidence type="ECO:0000256" key="9">
    <source>
        <dbReference type="ARBA" id="ARBA00022840"/>
    </source>
</evidence>
<dbReference type="CDD" id="cd14066">
    <property type="entry name" value="STKc_IRAK"/>
    <property type="match status" value="1"/>
</dbReference>
<comment type="subcellular location">
    <subcellularLocation>
        <location evidence="1">Membrane</location>
        <topology evidence="1">Single-pass type I membrane protein</topology>
    </subcellularLocation>
</comment>
<keyword evidence="13 27" id="KW-0675">Receptor</keyword>
<dbReference type="InParanoid" id="A0A1U8A603"/>
<dbReference type="InterPro" id="IPR003609">
    <property type="entry name" value="Pan_app"/>
</dbReference>
<evidence type="ECO:0000256" key="17">
    <source>
        <dbReference type="PIRNR" id="PIRNR000641"/>
    </source>
</evidence>
<dbReference type="GeneID" id="104601132"/>
<dbReference type="RefSeq" id="XP_010262648.1">
    <property type="nucleotide sequence ID" value="XM_010264346.2"/>
</dbReference>
<evidence type="ECO:0000256" key="4">
    <source>
        <dbReference type="ARBA" id="ARBA00022679"/>
    </source>
</evidence>
<dbReference type="GO" id="GO:0016020">
    <property type="term" value="C:membrane"/>
    <property type="evidence" value="ECO:0007669"/>
    <property type="project" value="UniProtKB-SubCell"/>
</dbReference>
<dbReference type="Pfam" id="PF01453">
    <property type="entry name" value="B_lectin"/>
    <property type="match status" value="1"/>
</dbReference>
<feature type="transmembrane region" description="Helical" evidence="20">
    <location>
        <begin position="474"/>
        <end position="499"/>
    </location>
</feature>
<evidence type="ECO:0000259" key="22">
    <source>
        <dbReference type="PROSITE" id="PS50011"/>
    </source>
</evidence>
<evidence type="ECO:0000256" key="10">
    <source>
        <dbReference type="ARBA" id="ARBA00022989"/>
    </source>
</evidence>
<dbReference type="PROSITE" id="PS50011">
    <property type="entry name" value="PROTEIN_KINASE_DOM"/>
    <property type="match status" value="1"/>
</dbReference>
<dbReference type="FunFam" id="1.10.510.10:FF:000302">
    <property type="entry name" value="Serine/threonine-protein kinase"/>
    <property type="match status" value="1"/>
</dbReference>
<keyword evidence="4 17" id="KW-0808">Transferase</keyword>
<dbReference type="InterPro" id="IPR008271">
    <property type="entry name" value="Ser/Thr_kinase_AS"/>
</dbReference>
<evidence type="ECO:0000256" key="16">
    <source>
        <dbReference type="ARBA" id="ARBA00048679"/>
    </source>
</evidence>
<dbReference type="SMART" id="SM00220">
    <property type="entry name" value="S_TKc"/>
    <property type="match status" value="1"/>
</dbReference>
<evidence type="ECO:0000256" key="2">
    <source>
        <dbReference type="ARBA" id="ARBA00022527"/>
    </source>
</evidence>
<dbReference type="GO" id="GO:0106310">
    <property type="term" value="F:protein serine kinase activity"/>
    <property type="evidence" value="ECO:0007669"/>
    <property type="project" value="RHEA"/>
</dbReference>
<dbReference type="PROSITE" id="PS00108">
    <property type="entry name" value="PROTEIN_KINASE_ST"/>
    <property type="match status" value="1"/>
</dbReference>
<evidence type="ECO:0000256" key="12">
    <source>
        <dbReference type="ARBA" id="ARBA00023157"/>
    </source>
</evidence>
<dbReference type="InterPro" id="IPR036426">
    <property type="entry name" value="Bulb-type_lectin_dom_sf"/>
</dbReference>
<dbReference type="AlphaFoldDB" id="A0A1U8A603"/>
<keyword evidence="12" id="KW-1015">Disulfide bond</keyword>
<proteinExistence type="inferred from homology"/>
<dbReference type="eggNOG" id="ENOG502QRH4">
    <property type="taxonomic scope" value="Eukaryota"/>
</dbReference>
<dbReference type="PANTHER" id="PTHR47974">
    <property type="entry name" value="OS07G0415500 PROTEIN"/>
    <property type="match status" value="1"/>
</dbReference>
<keyword evidence="11 20" id="KW-0472">Membrane</keyword>
<evidence type="ECO:0000256" key="5">
    <source>
        <dbReference type="ARBA" id="ARBA00022692"/>
    </source>
</evidence>
<gene>
    <name evidence="27" type="primary">LOC104601132</name>
</gene>
<name>A0A1U8A603_NELNU</name>
<feature type="chain" id="PRO_5010522319" description="Receptor-like serine/threonine-protein kinase" evidence="21">
    <location>
        <begin position="28"/>
        <end position="830"/>
    </location>
</feature>
<dbReference type="FunFam" id="2.90.10.10:FF:000021">
    <property type="entry name" value="Serine/threonine-protein kinase"/>
    <property type="match status" value="1"/>
</dbReference>
<comment type="catalytic activity">
    <reaction evidence="15 17">
        <text>L-threonyl-[protein] + ATP = O-phospho-L-threonyl-[protein] + ADP + H(+)</text>
        <dbReference type="Rhea" id="RHEA:46608"/>
        <dbReference type="Rhea" id="RHEA-COMP:11060"/>
        <dbReference type="Rhea" id="RHEA-COMP:11605"/>
        <dbReference type="ChEBI" id="CHEBI:15378"/>
        <dbReference type="ChEBI" id="CHEBI:30013"/>
        <dbReference type="ChEBI" id="CHEBI:30616"/>
        <dbReference type="ChEBI" id="CHEBI:61977"/>
        <dbReference type="ChEBI" id="CHEBI:456216"/>
        <dbReference type="EC" id="2.7.11.1"/>
    </reaction>
</comment>
<dbReference type="SMART" id="SM00108">
    <property type="entry name" value="B_lectin"/>
    <property type="match status" value="1"/>
</dbReference>